<comment type="caution">
    <text evidence="10">Lacks conserved residue(s) required for the propagation of feature annotation.</text>
</comment>
<organism evidence="12 13">
    <name type="scientific">Nocardia wallacei</name>
    <dbReference type="NCBI Taxonomy" id="480035"/>
    <lineage>
        <taxon>Bacteria</taxon>
        <taxon>Bacillati</taxon>
        <taxon>Actinomycetota</taxon>
        <taxon>Actinomycetes</taxon>
        <taxon>Mycobacteriales</taxon>
        <taxon>Nocardiaceae</taxon>
        <taxon>Nocardia</taxon>
    </lineage>
</organism>
<comment type="similarity">
    <text evidence="1 10">Belongs to the thymidylate kinase family.</text>
</comment>
<keyword evidence="7 10" id="KW-0418">Kinase</keyword>
<evidence type="ECO:0000256" key="3">
    <source>
        <dbReference type="ARBA" id="ARBA00017144"/>
    </source>
</evidence>
<evidence type="ECO:0000256" key="2">
    <source>
        <dbReference type="ARBA" id="ARBA00012980"/>
    </source>
</evidence>
<dbReference type="InterPro" id="IPR027417">
    <property type="entry name" value="P-loop_NTPase"/>
</dbReference>
<keyword evidence="4 10" id="KW-0808">Transferase</keyword>
<sequence>MTAARPHTVIHRNSESGLLVTVDGPGGVGKSSTVTETAVYLRRAGVPVHATSQPSRSTLGGFVRAHADTYTGMALACLVAADRHHQQTTEIEPELAAGHVVLCDRYLPSSLVLQVLDGVPPDTVWALNTGVRTPDAAVFLRADPRMISARLRARGAHSRFETDPASTARELELFDAVADKLRAQGWPVLVIDCTQLLPCETALAVANVIVPRLGDDVLTRPAT</sequence>
<dbReference type="RefSeq" id="WP_187683311.1">
    <property type="nucleotide sequence ID" value="NZ_AP023396.1"/>
</dbReference>
<comment type="function">
    <text evidence="10">Phosphorylation of dTMP to form dTDP in both de novo and salvage pathways of dTTP synthesis.</text>
</comment>
<keyword evidence="8 10" id="KW-0067">ATP-binding</keyword>
<evidence type="ECO:0000256" key="6">
    <source>
        <dbReference type="ARBA" id="ARBA00022741"/>
    </source>
</evidence>
<evidence type="ECO:0000313" key="12">
    <source>
        <dbReference type="EMBL" id="BCK56191.1"/>
    </source>
</evidence>
<evidence type="ECO:0000259" key="11">
    <source>
        <dbReference type="Pfam" id="PF02223"/>
    </source>
</evidence>
<dbReference type="GO" id="GO:0004798">
    <property type="term" value="F:dTMP kinase activity"/>
    <property type="evidence" value="ECO:0007669"/>
    <property type="project" value="UniProtKB-UniRule"/>
</dbReference>
<keyword evidence="5 10" id="KW-0545">Nucleotide biosynthesis</keyword>
<dbReference type="InterPro" id="IPR039430">
    <property type="entry name" value="Thymidylate_kin-like_dom"/>
</dbReference>
<protein>
    <recommendedName>
        <fullName evidence="3 10">Thymidylate kinase</fullName>
        <ecNumber evidence="2 10">2.7.4.9</ecNumber>
    </recommendedName>
    <alternativeName>
        <fullName evidence="10">dTMP kinase</fullName>
    </alternativeName>
</protein>
<dbReference type="GO" id="GO:0005524">
    <property type="term" value="F:ATP binding"/>
    <property type="evidence" value="ECO:0007669"/>
    <property type="project" value="UniProtKB-UniRule"/>
</dbReference>
<keyword evidence="6 10" id="KW-0547">Nucleotide-binding</keyword>
<accession>A0A7G1KMX5</accession>
<reference evidence="12 13" key="1">
    <citation type="submission" date="2020-08" db="EMBL/GenBank/DDBJ databases">
        <title>Genome Sequencing of Nocardia wallacei strain FMUON74 and assembly.</title>
        <authorList>
            <person name="Toyokawa M."/>
            <person name="Uesaka K."/>
        </authorList>
    </citation>
    <scope>NUCLEOTIDE SEQUENCE [LARGE SCALE GENOMIC DNA]</scope>
    <source>
        <strain evidence="12 13">FMUON74</strain>
    </source>
</reference>
<dbReference type="Gene3D" id="3.40.50.300">
    <property type="entry name" value="P-loop containing nucleotide triphosphate hydrolases"/>
    <property type="match status" value="1"/>
</dbReference>
<dbReference type="SUPFAM" id="SSF52540">
    <property type="entry name" value="P-loop containing nucleoside triphosphate hydrolases"/>
    <property type="match status" value="1"/>
</dbReference>
<gene>
    <name evidence="10" type="primary">tmk</name>
    <name evidence="12" type="ORF">NWFMUON74_39630</name>
</gene>
<dbReference type="HAMAP" id="MF_00165">
    <property type="entry name" value="Thymidylate_kinase"/>
    <property type="match status" value="1"/>
</dbReference>
<evidence type="ECO:0000256" key="5">
    <source>
        <dbReference type="ARBA" id="ARBA00022727"/>
    </source>
</evidence>
<dbReference type="InterPro" id="IPR018094">
    <property type="entry name" value="Thymidylate_kinase"/>
</dbReference>
<dbReference type="EC" id="2.7.4.9" evidence="2 10"/>
<dbReference type="EMBL" id="AP023396">
    <property type="protein sequence ID" value="BCK56191.1"/>
    <property type="molecule type" value="Genomic_DNA"/>
</dbReference>
<evidence type="ECO:0000256" key="9">
    <source>
        <dbReference type="ARBA" id="ARBA00048743"/>
    </source>
</evidence>
<evidence type="ECO:0000256" key="7">
    <source>
        <dbReference type="ARBA" id="ARBA00022777"/>
    </source>
</evidence>
<dbReference type="KEGG" id="nwl:NWFMUON74_39630"/>
<evidence type="ECO:0000256" key="8">
    <source>
        <dbReference type="ARBA" id="ARBA00022840"/>
    </source>
</evidence>
<evidence type="ECO:0000256" key="4">
    <source>
        <dbReference type="ARBA" id="ARBA00022679"/>
    </source>
</evidence>
<dbReference type="Pfam" id="PF02223">
    <property type="entry name" value="Thymidylate_kin"/>
    <property type="match status" value="1"/>
</dbReference>
<dbReference type="GO" id="GO:0006235">
    <property type="term" value="P:dTTP biosynthetic process"/>
    <property type="evidence" value="ECO:0007669"/>
    <property type="project" value="UniProtKB-UniRule"/>
</dbReference>
<name>A0A7G1KMX5_9NOCA</name>
<evidence type="ECO:0000256" key="1">
    <source>
        <dbReference type="ARBA" id="ARBA00009776"/>
    </source>
</evidence>
<dbReference type="PANTHER" id="PTHR10344:SF4">
    <property type="entry name" value="UMP-CMP KINASE 2, MITOCHONDRIAL"/>
    <property type="match status" value="1"/>
</dbReference>
<dbReference type="AlphaFoldDB" id="A0A7G1KMX5"/>
<dbReference type="GO" id="GO:0006227">
    <property type="term" value="P:dUDP biosynthetic process"/>
    <property type="evidence" value="ECO:0007669"/>
    <property type="project" value="TreeGrafter"/>
</dbReference>
<evidence type="ECO:0000256" key="10">
    <source>
        <dbReference type="HAMAP-Rule" id="MF_00165"/>
    </source>
</evidence>
<dbReference type="GO" id="GO:0006233">
    <property type="term" value="P:dTDP biosynthetic process"/>
    <property type="evidence" value="ECO:0007669"/>
    <property type="project" value="InterPro"/>
</dbReference>
<proteinExistence type="inferred from homology"/>
<comment type="catalytic activity">
    <reaction evidence="9 10">
        <text>dTMP + ATP = dTDP + ADP</text>
        <dbReference type="Rhea" id="RHEA:13517"/>
        <dbReference type="ChEBI" id="CHEBI:30616"/>
        <dbReference type="ChEBI" id="CHEBI:58369"/>
        <dbReference type="ChEBI" id="CHEBI:63528"/>
        <dbReference type="ChEBI" id="CHEBI:456216"/>
        <dbReference type="EC" id="2.7.4.9"/>
    </reaction>
</comment>
<dbReference type="PANTHER" id="PTHR10344">
    <property type="entry name" value="THYMIDYLATE KINASE"/>
    <property type="match status" value="1"/>
</dbReference>
<feature type="domain" description="Thymidylate kinase-like" evidence="11">
    <location>
        <begin position="22"/>
        <end position="171"/>
    </location>
</feature>
<dbReference type="Proteomes" id="UP000516173">
    <property type="component" value="Chromosome"/>
</dbReference>
<keyword evidence="13" id="KW-1185">Reference proteome</keyword>
<dbReference type="CDD" id="cd01672">
    <property type="entry name" value="TMPK"/>
    <property type="match status" value="1"/>
</dbReference>
<dbReference type="GeneID" id="80348458"/>
<dbReference type="GO" id="GO:0005737">
    <property type="term" value="C:cytoplasm"/>
    <property type="evidence" value="ECO:0007669"/>
    <property type="project" value="TreeGrafter"/>
</dbReference>
<evidence type="ECO:0000313" key="13">
    <source>
        <dbReference type="Proteomes" id="UP000516173"/>
    </source>
</evidence>